<evidence type="ECO:0000313" key="1">
    <source>
        <dbReference type="EMBL" id="KAI2644717.1"/>
    </source>
</evidence>
<sequence length="508" mass="57506">MYHRFHVDEFDRDFLRFLWWKDGNINQPVCEFCMKVHLFGAASSSGCANYGLKHLATENSELYPLGSQFVLKYFYVDDGVISVEDADQAIKVANEAQKLCAIGGSRLHKFVSNSETMLESIPASERTPDVKNLDLAFDELHLERTLGMQWERESDCFKFKVQLKDQPASRHGILSTVASVYDPLGLLAPVLLSGKRILQEVCKRGSGWDDPLSDGLRWERWKRDLNDLVKIDIPHTYAPSNFGKPVKAELHHFSDACTYGYGQCSYIRLKNEEGDIYCAIVMAKSRVSPLKLITVPRLELAVAVVSVEMSSVLKKEMDYTVVEETFWTDSKVVLGYISNEARRFHTFVANRVQRIRNGTTTEQWRYVPTEENPADHASRGLTVKELLASNWFAGPKFLWEKEMPVLAKPNAELLFGDPAAIRAVARLLRRVNKDKSGHLSTVSERQKAELHIIKCLQESFYKDELREIKGGSKVSSHSALYPLDSFLDEDCVLRVGGRLGRSSCLVGV</sequence>
<dbReference type="InterPro" id="IPR008042">
    <property type="entry name" value="Retrotrans_Pao"/>
</dbReference>
<dbReference type="EMBL" id="JACTAM010002452">
    <property type="protein sequence ID" value="KAI2644717.1"/>
    <property type="molecule type" value="Genomic_DNA"/>
</dbReference>
<keyword evidence="2" id="KW-1185">Reference proteome</keyword>
<comment type="caution">
    <text evidence="1">The sequence shown here is derived from an EMBL/GenBank/DDBJ whole genome shotgun (WGS) entry which is preliminary data.</text>
</comment>
<name>A0ABQ8L1U5_LABRO</name>
<accession>A0ABQ8L1U5</accession>
<dbReference type="PANTHER" id="PTHR47331:SF5">
    <property type="entry name" value="RIBONUCLEASE H"/>
    <property type="match status" value="1"/>
</dbReference>
<dbReference type="PANTHER" id="PTHR47331">
    <property type="entry name" value="PHD-TYPE DOMAIN-CONTAINING PROTEIN"/>
    <property type="match status" value="1"/>
</dbReference>
<evidence type="ECO:0000313" key="2">
    <source>
        <dbReference type="Proteomes" id="UP000830375"/>
    </source>
</evidence>
<protein>
    <submittedName>
        <fullName evidence="1">Oxidoreductase virH</fullName>
    </submittedName>
</protein>
<dbReference type="Pfam" id="PF05380">
    <property type="entry name" value="Peptidase_A17"/>
    <property type="match status" value="1"/>
</dbReference>
<reference evidence="1 2" key="1">
    <citation type="submission" date="2022-01" db="EMBL/GenBank/DDBJ databases">
        <title>A high-quality chromosome-level genome assembly of rohu carp, Labeo rohita.</title>
        <authorList>
            <person name="Arick M.A. II"/>
            <person name="Hsu C.-Y."/>
            <person name="Magbanua Z."/>
            <person name="Pechanova O."/>
            <person name="Grover C."/>
            <person name="Miller E."/>
            <person name="Thrash A."/>
            <person name="Ezzel L."/>
            <person name="Alam S."/>
            <person name="Benzie J."/>
            <person name="Hamilton M."/>
            <person name="Karsi A."/>
            <person name="Lawrence M.L."/>
            <person name="Peterson D.G."/>
        </authorList>
    </citation>
    <scope>NUCLEOTIDE SEQUENCE [LARGE SCALE GENOMIC DNA]</scope>
    <source>
        <strain evidence="2">BAU-BD-2019</strain>
        <tissue evidence="1">Blood</tissue>
    </source>
</reference>
<dbReference type="Proteomes" id="UP000830375">
    <property type="component" value="Unassembled WGS sequence"/>
</dbReference>
<gene>
    <name evidence="1" type="ORF">H4Q32_027441</name>
</gene>
<organism evidence="1 2">
    <name type="scientific">Labeo rohita</name>
    <name type="common">Indian major carp</name>
    <name type="synonym">Cyprinus rohita</name>
    <dbReference type="NCBI Taxonomy" id="84645"/>
    <lineage>
        <taxon>Eukaryota</taxon>
        <taxon>Metazoa</taxon>
        <taxon>Chordata</taxon>
        <taxon>Craniata</taxon>
        <taxon>Vertebrata</taxon>
        <taxon>Euteleostomi</taxon>
        <taxon>Actinopterygii</taxon>
        <taxon>Neopterygii</taxon>
        <taxon>Teleostei</taxon>
        <taxon>Ostariophysi</taxon>
        <taxon>Cypriniformes</taxon>
        <taxon>Cyprinidae</taxon>
        <taxon>Labeoninae</taxon>
        <taxon>Labeonini</taxon>
        <taxon>Labeo</taxon>
    </lineage>
</organism>
<proteinExistence type="predicted"/>